<keyword evidence="5" id="KW-0548">Nucleotidyltransferase</keyword>
<dbReference type="Proteomes" id="UP000494040">
    <property type="component" value="Unassembled WGS sequence"/>
</dbReference>
<dbReference type="InterPro" id="IPR029044">
    <property type="entry name" value="Nucleotide-diphossugar_trans"/>
</dbReference>
<evidence type="ECO:0000313" key="7">
    <source>
        <dbReference type="EnsemblMetazoa" id="XP_014239928.1"/>
    </source>
</evidence>
<name>A0A8I6TB78_CIMLE</name>
<accession>A0A8I6TB78</accession>
<sequence length="488" mass="55082">MSDIEDYRRHLANYGQEHVLQFWDDLSQDDRDEFFQEIKDIDVPEVLGYFKKAVEGRDESKAKIDDRLMPIPPGLYGAVSRTPKALLQSYEEEGLLQIAEGRVGVLLMAGGQGTRLGSTDPKGMYDVGLPSHKSLYQIQAERIRKLASMAEEKYGKKCVITWFVMTSEHTLAPTIEFFTKNRYFGLDKNNIIIFEQGLLPCFTFDGKFILDKPNKISQAPDGNGGIYRALRDRKILNIIENRGIKYLHAHSVDNILVKVADPVFIGYCVKKGAECGAKVVEKAYPTEALGVLCSVDGKYQVVEYSEITLETAEKRNNDGKLTFSAGNVCNHFFTAEFLRKVADNFEKALKIHVAEKKIPYVDAEGKRRKPEKNNGIKLEKFVFDVFQFSDNLVVWEVDREEEFSAVKNGEGAAKDTPITARKDVFALHRKLVERAGGRFDTQGPVVVEISPLLSYAGEELERIVKGKTFSSPLHLTAPNENLPFKHRL</sequence>
<dbReference type="PANTHER" id="PTHR11952:SF2">
    <property type="entry name" value="LD24639P"/>
    <property type="match status" value="1"/>
</dbReference>
<dbReference type="InterPro" id="IPR002618">
    <property type="entry name" value="UDPGP_fam"/>
</dbReference>
<evidence type="ECO:0000256" key="6">
    <source>
        <dbReference type="ARBA" id="ARBA00048493"/>
    </source>
</evidence>
<comment type="pathway">
    <text evidence="1">Nucleotide-sugar biosynthesis; UDP-N-acetyl-alpha-D-glucosamine biosynthesis; UDP-N-acetyl-alpha-D-glucosamine from N-acetyl-alpha-D-glucosamine 1-phosphate: step 1/1.</text>
</comment>
<keyword evidence="8" id="KW-1185">Reference proteome</keyword>
<reference evidence="7" key="1">
    <citation type="submission" date="2022-01" db="UniProtKB">
        <authorList>
            <consortium name="EnsemblMetazoa"/>
        </authorList>
    </citation>
    <scope>IDENTIFICATION</scope>
</reference>
<dbReference type="Pfam" id="PF01704">
    <property type="entry name" value="UDPGP"/>
    <property type="match status" value="1"/>
</dbReference>
<dbReference type="AlphaFoldDB" id="A0A8I6TB78"/>
<dbReference type="InterPro" id="IPR039741">
    <property type="entry name" value="UDP-sugar_pyrophosphorylase"/>
</dbReference>
<organism evidence="7 8">
    <name type="scientific">Cimex lectularius</name>
    <name type="common">Bed bug</name>
    <name type="synonym">Acanthia lectularia</name>
    <dbReference type="NCBI Taxonomy" id="79782"/>
    <lineage>
        <taxon>Eukaryota</taxon>
        <taxon>Metazoa</taxon>
        <taxon>Ecdysozoa</taxon>
        <taxon>Arthropoda</taxon>
        <taxon>Hexapoda</taxon>
        <taxon>Insecta</taxon>
        <taxon>Pterygota</taxon>
        <taxon>Neoptera</taxon>
        <taxon>Paraneoptera</taxon>
        <taxon>Hemiptera</taxon>
        <taxon>Heteroptera</taxon>
        <taxon>Panheteroptera</taxon>
        <taxon>Cimicomorpha</taxon>
        <taxon>Cimicidae</taxon>
        <taxon>Cimex</taxon>
    </lineage>
</organism>
<proteinExistence type="inferred from homology"/>
<comment type="catalytic activity">
    <reaction evidence="6">
        <text>N-acetyl-alpha-D-glucosamine 1-phosphate + UTP + H(+) = UDP-N-acetyl-alpha-D-glucosamine + diphosphate</text>
        <dbReference type="Rhea" id="RHEA:13509"/>
        <dbReference type="ChEBI" id="CHEBI:15378"/>
        <dbReference type="ChEBI" id="CHEBI:33019"/>
        <dbReference type="ChEBI" id="CHEBI:46398"/>
        <dbReference type="ChEBI" id="CHEBI:57705"/>
        <dbReference type="ChEBI" id="CHEBI:57776"/>
        <dbReference type="EC" id="2.7.7.23"/>
    </reaction>
</comment>
<dbReference type="KEGG" id="clec:106661195"/>
<dbReference type="OrthoDB" id="532420at2759"/>
<comment type="similarity">
    <text evidence="2">Belongs to the UDPGP type 1 family.</text>
</comment>
<evidence type="ECO:0000313" key="8">
    <source>
        <dbReference type="Proteomes" id="UP000494040"/>
    </source>
</evidence>
<evidence type="ECO:0000256" key="4">
    <source>
        <dbReference type="ARBA" id="ARBA00022679"/>
    </source>
</evidence>
<dbReference type="OMA" id="THCTVPW"/>
<dbReference type="GO" id="GO:0006048">
    <property type="term" value="P:UDP-N-acetylglucosamine biosynthetic process"/>
    <property type="evidence" value="ECO:0007669"/>
    <property type="project" value="TreeGrafter"/>
</dbReference>
<evidence type="ECO:0000256" key="1">
    <source>
        <dbReference type="ARBA" id="ARBA00005208"/>
    </source>
</evidence>
<evidence type="ECO:0000256" key="5">
    <source>
        <dbReference type="ARBA" id="ARBA00022695"/>
    </source>
</evidence>
<dbReference type="EnsemblMetazoa" id="XM_014384442.2">
    <property type="protein sequence ID" value="XP_014239928.1"/>
    <property type="gene ID" value="LOC106661195"/>
</dbReference>
<gene>
    <name evidence="7" type="primary">106661195</name>
</gene>
<dbReference type="Gene3D" id="3.90.550.10">
    <property type="entry name" value="Spore Coat Polysaccharide Biosynthesis Protein SpsA, Chain A"/>
    <property type="match status" value="1"/>
</dbReference>
<dbReference type="PANTHER" id="PTHR11952">
    <property type="entry name" value="UDP- GLUCOSE PYROPHOSPHORYLASE"/>
    <property type="match status" value="1"/>
</dbReference>
<dbReference type="CDD" id="cd04193">
    <property type="entry name" value="UDPGlcNAc_PPase"/>
    <property type="match status" value="1"/>
</dbReference>
<dbReference type="FunFam" id="3.90.550.10:FF:000075">
    <property type="entry name" value="Probable UDP-N-acetylglucosamine pyrophosphorylase"/>
    <property type="match status" value="1"/>
</dbReference>
<dbReference type="SUPFAM" id="SSF53448">
    <property type="entry name" value="Nucleotide-diphospho-sugar transferases"/>
    <property type="match status" value="1"/>
</dbReference>
<keyword evidence="4" id="KW-0808">Transferase</keyword>
<dbReference type="GO" id="GO:0003977">
    <property type="term" value="F:UDP-N-acetylglucosamine diphosphorylase activity"/>
    <property type="evidence" value="ECO:0007669"/>
    <property type="project" value="UniProtKB-EC"/>
</dbReference>
<evidence type="ECO:0000256" key="2">
    <source>
        <dbReference type="ARBA" id="ARBA00010401"/>
    </source>
</evidence>
<dbReference type="EC" id="2.7.7.23" evidence="3"/>
<protein>
    <recommendedName>
        <fullName evidence="3">UDP-N-acetylglucosamine diphosphorylase</fullName>
        <ecNumber evidence="3">2.7.7.23</ecNumber>
    </recommendedName>
</protein>
<evidence type="ECO:0000256" key="3">
    <source>
        <dbReference type="ARBA" id="ARBA00012457"/>
    </source>
</evidence>